<comment type="subunit">
    <text evidence="3">UreD, UreF and UreG form a complex that acts as a GTP-hydrolysis-dependent molecular chaperone, activating the urease apoprotein by helping to assemble the nickel containing metallocenter of UreC. The UreE protein probably delivers the nickel.</text>
</comment>
<protein>
    <recommendedName>
        <fullName evidence="3">Urease accessory protein UreD</fullName>
    </recommendedName>
</protein>
<dbReference type="GO" id="GO:0016151">
    <property type="term" value="F:nickel cation binding"/>
    <property type="evidence" value="ECO:0007669"/>
    <property type="project" value="UniProtKB-UniRule"/>
</dbReference>
<comment type="similarity">
    <text evidence="1 3">Belongs to the UreD family.</text>
</comment>
<gene>
    <name evidence="3" type="primary">ureD</name>
    <name evidence="4" type="ORF">LKD32_05580</name>
</gene>
<organism evidence="4 5">
    <name type="scientific">Brotaphodocola catenula</name>
    <dbReference type="NCBI Taxonomy" id="2885361"/>
    <lineage>
        <taxon>Bacteria</taxon>
        <taxon>Bacillati</taxon>
        <taxon>Bacillota</taxon>
        <taxon>Clostridia</taxon>
        <taxon>Lachnospirales</taxon>
        <taxon>Lachnospiraceae</taxon>
        <taxon>Brotaphodocola</taxon>
    </lineage>
</organism>
<comment type="subcellular location">
    <subcellularLocation>
        <location evidence="3">Cytoplasm</location>
    </subcellularLocation>
</comment>
<keyword evidence="2 3" id="KW-0143">Chaperone</keyword>
<keyword evidence="5" id="KW-1185">Reference proteome</keyword>
<evidence type="ECO:0000256" key="1">
    <source>
        <dbReference type="ARBA" id="ARBA00007177"/>
    </source>
</evidence>
<dbReference type="EMBL" id="JAJEPU010000012">
    <property type="protein sequence ID" value="MCC2164354.1"/>
    <property type="molecule type" value="Genomic_DNA"/>
</dbReference>
<accession>A0AAE3AMD4</accession>
<dbReference type="GO" id="GO:0005737">
    <property type="term" value="C:cytoplasm"/>
    <property type="evidence" value="ECO:0007669"/>
    <property type="project" value="UniProtKB-SubCell"/>
</dbReference>
<dbReference type="Pfam" id="PF01774">
    <property type="entry name" value="UreD"/>
    <property type="match status" value="1"/>
</dbReference>
<dbReference type="RefSeq" id="WP_308451018.1">
    <property type="nucleotide sequence ID" value="NZ_JAJEPU010000012.1"/>
</dbReference>
<comment type="function">
    <text evidence="3">Required for maturation of urease via the functional incorporation of the urease nickel metallocenter.</text>
</comment>
<sequence>MKENPFGRISTLHLTASVSERSSQSGRAETYLKEMSFTAPYKVLSPFKREDGSIEVMILAVSAGIMEGDTQQIELETETGAVMECTSQSFEKIHKMNEGCAKRETQIRAADDSTLIYRPLPVIPFAQSDFVSRTEIHLAGVKSRMIYQEILSCGRSASGERFAYRRYDARIQVRREGKLIYRENCRFDPKCYEMEEVGMFEGHSHLANLLLFGIRIDEERKSQIREIFEDDPEICGGLSTTSYGDTVIRIFGDRAQKLQEICARICADL</sequence>
<evidence type="ECO:0000313" key="5">
    <source>
        <dbReference type="Proteomes" id="UP001198962"/>
    </source>
</evidence>
<reference evidence="4" key="1">
    <citation type="submission" date="2021-10" db="EMBL/GenBank/DDBJ databases">
        <title>Anaerobic single-cell dispensing facilitates the cultivation of human gut bacteria.</title>
        <authorList>
            <person name="Afrizal A."/>
        </authorList>
    </citation>
    <scope>NUCLEOTIDE SEQUENCE</scope>
    <source>
        <strain evidence="4">CLA-AA-H274</strain>
    </source>
</reference>
<comment type="caution">
    <text evidence="4">The sequence shown here is derived from an EMBL/GenBank/DDBJ whole genome shotgun (WGS) entry which is preliminary data.</text>
</comment>
<dbReference type="PANTHER" id="PTHR33643">
    <property type="entry name" value="UREASE ACCESSORY PROTEIN D"/>
    <property type="match status" value="1"/>
</dbReference>
<name>A0AAE3AMD4_9FIRM</name>
<evidence type="ECO:0000313" key="4">
    <source>
        <dbReference type="EMBL" id="MCC2164354.1"/>
    </source>
</evidence>
<dbReference type="Proteomes" id="UP001198962">
    <property type="component" value="Unassembled WGS sequence"/>
</dbReference>
<keyword evidence="3" id="KW-0963">Cytoplasm</keyword>
<dbReference type="AlphaFoldDB" id="A0AAE3AMD4"/>
<proteinExistence type="inferred from homology"/>
<evidence type="ECO:0000256" key="2">
    <source>
        <dbReference type="ARBA" id="ARBA00023186"/>
    </source>
</evidence>
<keyword evidence="3" id="KW-0996">Nickel insertion</keyword>
<dbReference type="HAMAP" id="MF_01384">
    <property type="entry name" value="UreD"/>
    <property type="match status" value="1"/>
</dbReference>
<evidence type="ECO:0000256" key="3">
    <source>
        <dbReference type="HAMAP-Rule" id="MF_01384"/>
    </source>
</evidence>
<dbReference type="InterPro" id="IPR002669">
    <property type="entry name" value="UreD"/>
</dbReference>
<dbReference type="PANTHER" id="PTHR33643:SF1">
    <property type="entry name" value="UREASE ACCESSORY PROTEIN D"/>
    <property type="match status" value="1"/>
</dbReference>